<sequence length="270" mass="29891">MKVSKYLLTTLTVSLILAGCSGAGKVEDDINETSGEASEAGGPDEEVVPTQTVKEKLSHMGETDDEILNAVIGQSQDIESYQALLNLEGKLDDARPESLDADVRFREGKEDGPPSLHLKSGGEDRTFSKDGETFYYNGTDWVNISDSAGARSLYQVTYNNAVLSLADIRDHLEKEEDGNTVTYSYDGKSEKVFETFKQLFAENFGNISLSEIDNNLEIEVDSKEHTIKEIDYEAEGETETGPFELTADVEFRSFNSIDDDDIEIPEKVRN</sequence>
<name>A0A0M2SR55_9STAP</name>
<dbReference type="PROSITE" id="PS51257">
    <property type="entry name" value="PROKAR_LIPOPROTEIN"/>
    <property type="match status" value="1"/>
</dbReference>
<evidence type="ECO:0000313" key="3">
    <source>
        <dbReference type="EMBL" id="KKK35120.1"/>
    </source>
</evidence>
<keyword evidence="2" id="KW-0732">Signal</keyword>
<gene>
    <name evidence="3" type="ORF">WN59_05705</name>
</gene>
<protein>
    <recommendedName>
        <fullName evidence="5">Lipoprotein</fullName>
    </recommendedName>
</protein>
<dbReference type="RefSeq" id="WP_046513989.1">
    <property type="nucleotide sequence ID" value="NZ_LAYZ01000002.1"/>
</dbReference>
<feature type="signal peptide" evidence="2">
    <location>
        <begin position="1"/>
        <end position="23"/>
    </location>
</feature>
<dbReference type="Proteomes" id="UP000034287">
    <property type="component" value="Unassembled WGS sequence"/>
</dbReference>
<evidence type="ECO:0000313" key="4">
    <source>
        <dbReference type="Proteomes" id="UP000034287"/>
    </source>
</evidence>
<evidence type="ECO:0000256" key="1">
    <source>
        <dbReference type="SAM" id="MobiDB-lite"/>
    </source>
</evidence>
<dbReference type="EMBL" id="LAYZ01000002">
    <property type="protein sequence ID" value="KKK35120.1"/>
    <property type="molecule type" value="Genomic_DNA"/>
</dbReference>
<organism evidence="3 4">
    <name type="scientific">Salinicoccus sediminis</name>
    <dbReference type="NCBI Taxonomy" id="1432562"/>
    <lineage>
        <taxon>Bacteria</taxon>
        <taxon>Bacillati</taxon>
        <taxon>Bacillota</taxon>
        <taxon>Bacilli</taxon>
        <taxon>Bacillales</taxon>
        <taxon>Staphylococcaceae</taxon>
        <taxon>Salinicoccus</taxon>
    </lineage>
</organism>
<evidence type="ECO:0000256" key="2">
    <source>
        <dbReference type="SAM" id="SignalP"/>
    </source>
</evidence>
<evidence type="ECO:0008006" key="5">
    <source>
        <dbReference type="Google" id="ProtNLM"/>
    </source>
</evidence>
<proteinExistence type="predicted"/>
<comment type="caution">
    <text evidence="3">The sequence shown here is derived from an EMBL/GenBank/DDBJ whole genome shotgun (WGS) entry which is preliminary data.</text>
</comment>
<dbReference type="OrthoDB" id="2388603at2"/>
<keyword evidence="4" id="KW-1185">Reference proteome</keyword>
<accession>A0A0M2SR55</accession>
<feature type="region of interest" description="Disordered" evidence="1">
    <location>
        <begin position="105"/>
        <end position="124"/>
    </location>
</feature>
<dbReference type="PATRIC" id="fig|1432562.3.peg.1135"/>
<feature type="chain" id="PRO_5038813769" description="Lipoprotein" evidence="2">
    <location>
        <begin position="24"/>
        <end position="270"/>
    </location>
</feature>
<dbReference type="AlphaFoldDB" id="A0A0M2SR55"/>
<dbReference type="STRING" id="1432562.WN59_05705"/>
<reference evidence="3 4" key="1">
    <citation type="submission" date="2015-04" db="EMBL/GenBank/DDBJ databases">
        <title>Taxonomic description and genome sequence of Salinicoccus sediminis sp. nov., a novel hyper halotolerant bacterium isolated from marine sediment.</title>
        <authorList>
            <person name="Mathan Kumar R."/>
            <person name="Kaur G."/>
            <person name="Kumar N."/>
            <person name="Kumar A."/>
            <person name="Singh N.K."/>
            <person name="Kaur N."/>
            <person name="Mayilraj S."/>
        </authorList>
    </citation>
    <scope>NUCLEOTIDE SEQUENCE [LARGE SCALE GENOMIC DNA]</scope>
    <source>
        <strain evidence="3 4">SV-16</strain>
    </source>
</reference>